<dbReference type="EMBL" id="JACHDS010000001">
    <property type="protein sequence ID" value="MBB6170779.1"/>
    <property type="molecule type" value="Genomic_DNA"/>
</dbReference>
<comment type="caution">
    <text evidence="2">The sequence shown here is derived from an EMBL/GenBank/DDBJ whole genome shotgun (WGS) entry which is preliminary data.</text>
</comment>
<dbReference type="SUPFAM" id="SSF142433">
    <property type="entry name" value="CinA-like"/>
    <property type="match status" value="1"/>
</dbReference>
<keyword evidence="3" id="KW-1185">Reference proteome</keyword>
<keyword evidence="2" id="KW-0378">Hydrolase</keyword>
<reference evidence="2 3" key="1">
    <citation type="submission" date="2020-08" db="EMBL/GenBank/DDBJ databases">
        <title>Sequencing the genomes of 1000 actinobacteria strains.</title>
        <authorList>
            <person name="Klenk H.-P."/>
        </authorList>
    </citation>
    <scope>NUCLEOTIDE SEQUENCE [LARGE SCALE GENOMIC DNA]</scope>
    <source>
        <strain evidence="2 3">DSM 46659</strain>
    </source>
</reference>
<evidence type="ECO:0000259" key="1">
    <source>
        <dbReference type="Pfam" id="PF02464"/>
    </source>
</evidence>
<dbReference type="AlphaFoldDB" id="A0A7X0D553"/>
<gene>
    <name evidence="2" type="ORF">HNR23_000839</name>
</gene>
<proteinExistence type="predicted"/>
<dbReference type="RefSeq" id="WP_184073679.1">
    <property type="nucleotide sequence ID" value="NZ_JACHDS010000001.1"/>
</dbReference>
<dbReference type="NCBIfam" id="TIGR00199">
    <property type="entry name" value="PncC_domain"/>
    <property type="match status" value="1"/>
</dbReference>
<sequence>MAESVPEPGAVRTAAETALRLLRESGATAATAESLTGGMIGSVLTGVSGASAVYRGGVIAYATDLKSGVLGVPAELLEREGAVHPEVARHMATGVKDRLVADFGLAVTGVAGPESQDGRPVGRVYIAVAGPGGHADVREFTFPGDRHAVRTATTLQALRLLADSAGLIRQK</sequence>
<dbReference type="Gene3D" id="3.90.950.20">
    <property type="entry name" value="CinA-like"/>
    <property type="match status" value="1"/>
</dbReference>
<organism evidence="2 3">
    <name type="scientific">Nocardiopsis mwathae</name>
    <dbReference type="NCBI Taxonomy" id="1472723"/>
    <lineage>
        <taxon>Bacteria</taxon>
        <taxon>Bacillati</taxon>
        <taxon>Actinomycetota</taxon>
        <taxon>Actinomycetes</taxon>
        <taxon>Streptosporangiales</taxon>
        <taxon>Nocardiopsidaceae</taxon>
        <taxon>Nocardiopsis</taxon>
    </lineage>
</organism>
<dbReference type="InterPro" id="IPR008136">
    <property type="entry name" value="CinA_C"/>
</dbReference>
<name>A0A7X0D553_9ACTN</name>
<dbReference type="Proteomes" id="UP000546642">
    <property type="component" value="Unassembled WGS sequence"/>
</dbReference>
<dbReference type="InterPro" id="IPR036653">
    <property type="entry name" value="CinA-like_C"/>
</dbReference>
<protein>
    <submittedName>
        <fullName evidence="2">PncC family amidohydrolase</fullName>
    </submittedName>
</protein>
<dbReference type="GO" id="GO:0016787">
    <property type="term" value="F:hydrolase activity"/>
    <property type="evidence" value="ECO:0007669"/>
    <property type="project" value="UniProtKB-KW"/>
</dbReference>
<evidence type="ECO:0000313" key="2">
    <source>
        <dbReference type="EMBL" id="MBB6170779.1"/>
    </source>
</evidence>
<dbReference type="Pfam" id="PF02464">
    <property type="entry name" value="CinA"/>
    <property type="match status" value="1"/>
</dbReference>
<accession>A0A7X0D553</accession>
<evidence type="ECO:0000313" key="3">
    <source>
        <dbReference type="Proteomes" id="UP000546642"/>
    </source>
</evidence>
<feature type="domain" description="CinA C-terminal" evidence="1">
    <location>
        <begin position="14"/>
        <end position="163"/>
    </location>
</feature>